<gene>
    <name evidence="2" type="ORF">GCM10009802_55600</name>
</gene>
<protein>
    <recommendedName>
        <fullName evidence="4">Transposase</fullName>
    </recommendedName>
</protein>
<name>A0ABP4KA38_9ACTN</name>
<comment type="caution">
    <text evidence="2">The sequence shown here is derived from an EMBL/GenBank/DDBJ whole genome shotgun (WGS) entry which is preliminary data.</text>
</comment>
<evidence type="ECO:0000313" key="2">
    <source>
        <dbReference type="EMBL" id="GAA1500287.1"/>
    </source>
</evidence>
<proteinExistence type="predicted"/>
<feature type="compositionally biased region" description="Basic and acidic residues" evidence="1">
    <location>
        <begin position="1"/>
        <end position="34"/>
    </location>
</feature>
<feature type="region of interest" description="Disordered" evidence="1">
    <location>
        <begin position="1"/>
        <end position="93"/>
    </location>
</feature>
<sequence length="127" mass="13962">MRLLPDERHPRPGGHELPREPRTGHAAADDHDAPPLDGGGSGRSCGYGDGRAHSIHPAPTPLPRRIPPVSRTQHCPQHRWPDAVSDGGQRGTARRLQRVLRTTRTTFPDIQDAASTKLLRLRKEMAA</sequence>
<evidence type="ECO:0008006" key="4">
    <source>
        <dbReference type="Google" id="ProtNLM"/>
    </source>
</evidence>
<accession>A0ABP4KA38</accession>
<dbReference type="EMBL" id="BAAAPF010000273">
    <property type="protein sequence ID" value="GAA1500287.1"/>
    <property type="molecule type" value="Genomic_DNA"/>
</dbReference>
<keyword evidence="3" id="KW-1185">Reference proteome</keyword>
<reference evidence="3" key="1">
    <citation type="journal article" date="2019" name="Int. J. Syst. Evol. Microbiol.">
        <title>The Global Catalogue of Microorganisms (GCM) 10K type strain sequencing project: providing services to taxonomists for standard genome sequencing and annotation.</title>
        <authorList>
            <consortium name="The Broad Institute Genomics Platform"/>
            <consortium name="The Broad Institute Genome Sequencing Center for Infectious Disease"/>
            <person name="Wu L."/>
            <person name="Ma J."/>
        </authorList>
    </citation>
    <scope>NUCLEOTIDE SEQUENCE [LARGE SCALE GENOMIC DNA]</scope>
    <source>
        <strain evidence="3">JCM 15481</strain>
    </source>
</reference>
<evidence type="ECO:0000256" key="1">
    <source>
        <dbReference type="SAM" id="MobiDB-lite"/>
    </source>
</evidence>
<feature type="compositionally biased region" description="Gly residues" evidence="1">
    <location>
        <begin position="37"/>
        <end position="49"/>
    </location>
</feature>
<evidence type="ECO:0000313" key="3">
    <source>
        <dbReference type="Proteomes" id="UP001500443"/>
    </source>
</evidence>
<organism evidence="2 3">
    <name type="scientific">Streptomyces synnematoformans</name>
    <dbReference type="NCBI Taxonomy" id="415721"/>
    <lineage>
        <taxon>Bacteria</taxon>
        <taxon>Bacillati</taxon>
        <taxon>Actinomycetota</taxon>
        <taxon>Actinomycetes</taxon>
        <taxon>Kitasatosporales</taxon>
        <taxon>Streptomycetaceae</taxon>
        <taxon>Streptomyces</taxon>
    </lineage>
</organism>
<dbReference type="Proteomes" id="UP001500443">
    <property type="component" value="Unassembled WGS sequence"/>
</dbReference>